<gene>
    <name evidence="3" type="ORF">ACFPGP_04695</name>
</gene>
<name>A0ABW0BG44_9ACTN</name>
<keyword evidence="2" id="KW-0472">Membrane</keyword>
<keyword evidence="2" id="KW-0812">Transmembrane</keyword>
<evidence type="ECO:0000313" key="3">
    <source>
        <dbReference type="EMBL" id="MFC5175958.1"/>
    </source>
</evidence>
<sequence length="276" mass="28840">MSIDDLAREASRDLRDATRLDVGTAWNELGRVARSRRRARAAGAVVVAALVVAAALGIRLVDPTDSRAVSPAGNPPSSGLPAPTGRDCQNTQISCGPDRTATIALRVPLHWTVPPGFHFPASGNGPTPLTVESYRDDGTEGVSVVEAAQAATAESVARPVLGVTSARSLARWISQRPFLASSPVREERLDGRRAWVVDVRLRPGAGPGPATCTAGIPCHPVLLAEGDVWGAWRGIESRYTVVDLPGAGTTVVWSWNLTGHAPGPTADELVGSIGFG</sequence>
<protein>
    <submittedName>
        <fullName evidence="3">Uncharacterized protein</fullName>
    </submittedName>
</protein>
<proteinExistence type="predicted"/>
<evidence type="ECO:0000256" key="1">
    <source>
        <dbReference type="SAM" id="MobiDB-lite"/>
    </source>
</evidence>
<evidence type="ECO:0000313" key="4">
    <source>
        <dbReference type="Proteomes" id="UP001596087"/>
    </source>
</evidence>
<evidence type="ECO:0000256" key="2">
    <source>
        <dbReference type="SAM" id="Phobius"/>
    </source>
</evidence>
<feature type="region of interest" description="Disordered" evidence="1">
    <location>
        <begin position="65"/>
        <end position="88"/>
    </location>
</feature>
<dbReference type="EMBL" id="JBHSKD010000004">
    <property type="protein sequence ID" value="MFC5175958.1"/>
    <property type="molecule type" value="Genomic_DNA"/>
</dbReference>
<dbReference type="Proteomes" id="UP001596087">
    <property type="component" value="Unassembled WGS sequence"/>
</dbReference>
<dbReference type="RefSeq" id="WP_378587536.1">
    <property type="nucleotide sequence ID" value="NZ_JBHSKD010000004.1"/>
</dbReference>
<reference evidence="4" key="1">
    <citation type="journal article" date="2019" name="Int. J. Syst. Evol. Microbiol.">
        <title>The Global Catalogue of Microorganisms (GCM) 10K type strain sequencing project: providing services to taxonomists for standard genome sequencing and annotation.</title>
        <authorList>
            <consortium name="The Broad Institute Genomics Platform"/>
            <consortium name="The Broad Institute Genome Sequencing Center for Infectious Disease"/>
            <person name="Wu L."/>
            <person name="Ma J."/>
        </authorList>
    </citation>
    <scope>NUCLEOTIDE SEQUENCE [LARGE SCALE GENOMIC DNA]</scope>
    <source>
        <strain evidence="4">DFY41</strain>
    </source>
</reference>
<keyword evidence="2" id="KW-1133">Transmembrane helix</keyword>
<comment type="caution">
    <text evidence="3">The sequence shown here is derived from an EMBL/GenBank/DDBJ whole genome shotgun (WGS) entry which is preliminary data.</text>
</comment>
<feature type="transmembrane region" description="Helical" evidence="2">
    <location>
        <begin position="41"/>
        <end position="61"/>
    </location>
</feature>
<accession>A0ABW0BG44</accession>
<keyword evidence="4" id="KW-1185">Reference proteome</keyword>
<organism evidence="3 4">
    <name type="scientific">Nocardioides taihuensis</name>
    <dbReference type="NCBI Taxonomy" id="1835606"/>
    <lineage>
        <taxon>Bacteria</taxon>
        <taxon>Bacillati</taxon>
        <taxon>Actinomycetota</taxon>
        <taxon>Actinomycetes</taxon>
        <taxon>Propionibacteriales</taxon>
        <taxon>Nocardioidaceae</taxon>
        <taxon>Nocardioides</taxon>
    </lineage>
</organism>